<dbReference type="PANTHER" id="PTHR11608:SF0">
    <property type="entry name" value="BIFUNCTIONAL PROTEIN PYRR"/>
    <property type="match status" value="1"/>
</dbReference>
<sequence length="62" mass="7135">MKNKANLLDADKIRRTLVRLAHEIIEKNPNLEDLAIIGIRTRGDIIAKRLFSIIKDLSQKQI</sequence>
<feature type="non-terminal residue" evidence="1">
    <location>
        <position position="62"/>
    </location>
</feature>
<dbReference type="AlphaFoldDB" id="A0A383BS27"/>
<name>A0A383BS27_9ZZZZ</name>
<dbReference type="InterPro" id="IPR029057">
    <property type="entry name" value="PRTase-like"/>
</dbReference>
<dbReference type="InterPro" id="IPR050137">
    <property type="entry name" value="PyrR_bifunctional"/>
</dbReference>
<dbReference type="EMBL" id="UINC01202733">
    <property type="protein sequence ID" value="SVE22679.1"/>
    <property type="molecule type" value="Genomic_DNA"/>
</dbReference>
<accession>A0A383BS27</accession>
<protein>
    <recommendedName>
        <fullName evidence="2">Phosphoribosyltransferase domain-containing protein</fullName>
    </recommendedName>
</protein>
<dbReference type="PANTHER" id="PTHR11608">
    <property type="entry name" value="BIFUNCTIONAL PROTEIN PYRR"/>
    <property type="match status" value="1"/>
</dbReference>
<dbReference type="SUPFAM" id="SSF53271">
    <property type="entry name" value="PRTase-like"/>
    <property type="match status" value="1"/>
</dbReference>
<dbReference type="Gene3D" id="3.40.50.2020">
    <property type="match status" value="1"/>
</dbReference>
<proteinExistence type="predicted"/>
<evidence type="ECO:0008006" key="2">
    <source>
        <dbReference type="Google" id="ProtNLM"/>
    </source>
</evidence>
<evidence type="ECO:0000313" key="1">
    <source>
        <dbReference type="EMBL" id="SVE22679.1"/>
    </source>
</evidence>
<organism evidence="1">
    <name type="scientific">marine metagenome</name>
    <dbReference type="NCBI Taxonomy" id="408172"/>
    <lineage>
        <taxon>unclassified sequences</taxon>
        <taxon>metagenomes</taxon>
        <taxon>ecological metagenomes</taxon>
    </lineage>
</organism>
<reference evidence="1" key="1">
    <citation type="submission" date="2018-05" db="EMBL/GenBank/DDBJ databases">
        <authorList>
            <person name="Lanie J.A."/>
            <person name="Ng W.-L."/>
            <person name="Kazmierczak K.M."/>
            <person name="Andrzejewski T.M."/>
            <person name="Davidsen T.M."/>
            <person name="Wayne K.J."/>
            <person name="Tettelin H."/>
            <person name="Glass J.I."/>
            <person name="Rusch D."/>
            <person name="Podicherti R."/>
            <person name="Tsui H.-C.T."/>
            <person name="Winkler M.E."/>
        </authorList>
    </citation>
    <scope>NUCLEOTIDE SEQUENCE</scope>
</reference>
<gene>
    <name evidence="1" type="ORF">METZ01_LOCUS475533</name>
</gene>